<proteinExistence type="predicted"/>
<evidence type="ECO:0000313" key="2">
    <source>
        <dbReference type="EMBL" id="MFB9071157.1"/>
    </source>
</evidence>
<feature type="compositionally biased region" description="Low complexity" evidence="1">
    <location>
        <begin position="1"/>
        <end position="24"/>
    </location>
</feature>
<sequence>MAVGAGAGTAARDGTAASAGTAAGARHRSGRPRGAGPEGAGSRPAGGRDPPGSQGRSRYSGDQDGTWWTGRNQISRGRRPVRSRSPVRS</sequence>
<reference evidence="2 3" key="1">
    <citation type="submission" date="2024-09" db="EMBL/GenBank/DDBJ databases">
        <authorList>
            <person name="Sun Q."/>
            <person name="Mori K."/>
        </authorList>
    </citation>
    <scope>NUCLEOTIDE SEQUENCE [LARGE SCALE GENOMIC DNA]</scope>
    <source>
        <strain evidence="2 3">CCM 7609</strain>
    </source>
</reference>
<evidence type="ECO:0000256" key="1">
    <source>
        <dbReference type="SAM" id="MobiDB-lite"/>
    </source>
</evidence>
<keyword evidence="3" id="KW-1185">Reference proteome</keyword>
<feature type="region of interest" description="Disordered" evidence="1">
    <location>
        <begin position="1"/>
        <end position="89"/>
    </location>
</feature>
<feature type="compositionally biased region" description="Basic residues" evidence="1">
    <location>
        <begin position="76"/>
        <end position="89"/>
    </location>
</feature>
<evidence type="ECO:0000313" key="3">
    <source>
        <dbReference type="Proteomes" id="UP001589575"/>
    </source>
</evidence>
<dbReference type="Proteomes" id="UP001589575">
    <property type="component" value="Unassembled WGS sequence"/>
</dbReference>
<gene>
    <name evidence="2" type="ORF">ACFFX0_08100</name>
</gene>
<comment type="caution">
    <text evidence="2">The sequence shown here is derived from an EMBL/GenBank/DDBJ whole genome shotgun (WGS) entry which is preliminary data.</text>
</comment>
<protein>
    <submittedName>
        <fullName evidence="2">Uncharacterized protein</fullName>
    </submittedName>
</protein>
<organism evidence="2 3">
    <name type="scientific">Citricoccus parietis</name>
    <dbReference type="NCBI Taxonomy" id="592307"/>
    <lineage>
        <taxon>Bacteria</taxon>
        <taxon>Bacillati</taxon>
        <taxon>Actinomycetota</taxon>
        <taxon>Actinomycetes</taxon>
        <taxon>Micrococcales</taxon>
        <taxon>Micrococcaceae</taxon>
        <taxon>Citricoccus</taxon>
    </lineage>
</organism>
<feature type="compositionally biased region" description="Low complexity" evidence="1">
    <location>
        <begin position="32"/>
        <end position="48"/>
    </location>
</feature>
<name>A0ABV5FWV6_9MICC</name>
<accession>A0ABV5FWV6</accession>
<dbReference type="EMBL" id="JBHMFI010000001">
    <property type="protein sequence ID" value="MFB9071157.1"/>
    <property type="molecule type" value="Genomic_DNA"/>
</dbReference>